<dbReference type="RefSeq" id="YP_009819683.1">
    <property type="nucleotide sequence ID" value="NC_048152.1"/>
</dbReference>
<keyword evidence="2" id="KW-1185">Reference proteome</keyword>
<gene>
    <name evidence="1" type="primary">10</name>
    <name evidence="1" type="ORF">SEA_SONALI_10</name>
</gene>
<dbReference type="Proteomes" id="UP000289206">
    <property type="component" value="Segment"/>
</dbReference>
<sequence length="172" mass="18848">MSAKSVRQAIADYLRPTQGISKMFRDEPWIVTSEAWTQPDGLPGTVAYVHIDREAETRYALAGANPFGIGKALEYMVSIVVLYQYDIPDQPDDKDSWVDGLDELLDALKARVRADPTLGTGPGGVIWQAGEGGHMGGPDLEVQRDLPKLHHGKVLSWNALQFKVTEMVGTDA</sequence>
<dbReference type="KEGG" id="vg:55011102"/>
<proteinExistence type="predicted"/>
<evidence type="ECO:0008006" key="3">
    <source>
        <dbReference type="Google" id="ProtNLM"/>
    </source>
</evidence>
<dbReference type="EMBL" id="MK411746">
    <property type="protein sequence ID" value="QAY16123.1"/>
    <property type="molecule type" value="Genomic_DNA"/>
</dbReference>
<reference evidence="1 2" key="1">
    <citation type="submission" date="2019-01" db="EMBL/GenBank/DDBJ databases">
        <authorList>
            <person name="Adair T.L."/>
            <person name="Lucas L.G."/>
            <person name="Young A.M."/>
            <person name="Antrich S.C."/>
            <person name="Baird A.G."/>
            <person name="Dunn E.L."/>
            <person name="Fernandes B.I."/>
            <person name="Fraley E.G."/>
            <person name="Ghanem A.X."/>
            <person name="Gilbert M.G."/>
            <person name="Morris T.B."/>
            <person name="Nortch B.D."/>
            <person name="Overcash M.E."/>
            <person name="Pavleszek K.E."/>
            <person name="Pellegrini L.I.O."/>
            <person name="Pham L.T."/>
            <person name="Rule L.S."/>
            <person name="Schultz E.M."/>
            <person name="Smith J."/>
            <person name="Thong B.J."/>
            <person name="Turner H.A."/>
            <person name="Walker G."/>
            <person name="Whitaker Z.J."/>
            <person name="Wilsey R.N."/>
            <person name="Yanney R.L."/>
            <person name="Klyczek K."/>
            <person name="Garlena R.A."/>
            <person name="Russell D.A."/>
            <person name="Pope W.H."/>
            <person name="Jacobs-Sera D."/>
            <person name="Hatfull G.F."/>
        </authorList>
    </citation>
    <scope>NUCLEOTIDE SEQUENCE [LARGE SCALE GENOMIC DNA]</scope>
</reference>
<organism evidence="1 2">
    <name type="scientific">Arthrobacter phage Sonali</name>
    <dbReference type="NCBI Taxonomy" id="2510495"/>
    <lineage>
        <taxon>Viruses</taxon>
        <taxon>Duplodnaviria</taxon>
        <taxon>Heunggongvirae</taxon>
        <taxon>Uroviricota</taxon>
        <taxon>Caudoviricetes</taxon>
        <taxon>Sonalivirus</taxon>
        <taxon>Sonalivirus sonali</taxon>
    </lineage>
</organism>
<name>A0A411CQX6_9CAUD</name>
<evidence type="ECO:0000313" key="1">
    <source>
        <dbReference type="EMBL" id="QAY16123.1"/>
    </source>
</evidence>
<evidence type="ECO:0000313" key="2">
    <source>
        <dbReference type="Proteomes" id="UP000289206"/>
    </source>
</evidence>
<protein>
    <recommendedName>
        <fullName evidence="3">Tail terminator</fullName>
    </recommendedName>
</protein>
<accession>A0A411CQX6</accession>
<dbReference type="GeneID" id="55011102"/>